<dbReference type="AlphaFoldDB" id="A0A662YTA6"/>
<name>A0A662YTA6_ACIRT</name>
<feature type="transmembrane region" description="Helical" evidence="1">
    <location>
        <begin position="126"/>
        <end position="146"/>
    </location>
</feature>
<sequence>MLLAQHITGPVSKPTVTCSVTDSNVTLICEGDESLGDHYRWEGHENQVTNEGKYLTFSKEENHNIEYTCIFSNLKSEERSDRVKNCFVPGGRSHIWVPILVFLAVLAGLIVWGYKYYSRSQGGRSHIWVPILVFLAVLAGLIVWGYKYYSRSQGLQTSATTRSHVAQLGLHTDIIKHKDM</sequence>
<evidence type="ECO:0000313" key="2">
    <source>
        <dbReference type="EMBL" id="RXM99101.1"/>
    </source>
</evidence>
<organism evidence="2 3">
    <name type="scientific">Acipenser ruthenus</name>
    <name type="common">Sterlet sturgeon</name>
    <dbReference type="NCBI Taxonomy" id="7906"/>
    <lineage>
        <taxon>Eukaryota</taxon>
        <taxon>Metazoa</taxon>
        <taxon>Chordata</taxon>
        <taxon>Craniata</taxon>
        <taxon>Vertebrata</taxon>
        <taxon>Euteleostomi</taxon>
        <taxon>Actinopterygii</taxon>
        <taxon>Chondrostei</taxon>
        <taxon>Acipenseriformes</taxon>
        <taxon>Acipenseridae</taxon>
        <taxon>Acipenser</taxon>
    </lineage>
</organism>
<feature type="transmembrane region" description="Helical" evidence="1">
    <location>
        <begin position="95"/>
        <end position="114"/>
    </location>
</feature>
<proteinExistence type="predicted"/>
<dbReference type="EMBL" id="SCEB01000466">
    <property type="protein sequence ID" value="RXM99101.1"/>
    <property type="molecule type" value="Genomic_DNA"/>
</dbReference>
<comment type="caution">
    <text evidence="2">The sequence shown here is derived from an EMBL/GenBank/DDBJ whole genome shotgun (WGS) entry which is preliminary data.</text>
</comment>
<keyword evidence="1" id="KW-1133">Transmembrane helix</keyword>
<evidence type="ECO:0000313" key="3">
    <source>
        <dbReference type="Proteomes" id="UP000289886"/>
    </source>
</evidence>
<dbReference type="Proteomes" id="UP000289886">
    <property type="component" value="Unassembled WGS sequence"/>
</dbReference>
<dbReference type="InterPro" id="IPR036179">
    <property type="entry name" value="Ig-like_dom_sf"/>
</dbReference>
<evidence type="ECO:0000256" key="1">
    <source>
        <dbReference type="SAM" id="Phobius"/>
    </source>
</evidence>
<gene>
    <name evidence="2" type="ORF">EOD39_12126</name>
</gene>
<keyword evidence="1" id="KW-0472">Membrane</keyword>
<dbReference type="Gene3D" id="2.60.40.10">
    <property type="entry name" value="Immunoglobulins"/>
    <property type="match status" value="1"/>
</dbReference>
<dbReference type="SUPFAM" id="SSF48726">
    <property type="entry name" value="Immunoglobulin"/>
    <property type="match status" value="1"/>
</dbReference>
<keyword evidence="1" id="KW-0812">Transmembrane</keyword>
<accession>A0A662YTA6</accession>
<dbReference type="InterPro" id="IPR013783">
    <property type="entry name" value="Ig-like_fold"/>
</dbReference>
<reference evidence="2 3" key="1">
    <citation type="submission" date="2019-01" db="EMBL/GenBank/DDBJ databases">
        <title>Draft Genome and Complete Hox-Cluster Characterization of the Sterlet Sturgeon (Acipenser ruthenus).</title>
        <authorList>
            <person name="Wei Q."/>
        </authorList>
    </citation>
    <scope>NUCLEOTIDE SEQUENCE [LARGE SCALE GENOMIC DNA]</scope>
    <source>
        <strain evidence="2">WHYD16114868_AA</strain>
        <tissue evidence="2">Blood</tissue>
    </source>
</reference>
<protein>
    <submittedName>
        <fullName evidence="2">Uncharacterized protein</fullName>
    </submittedName>
</protein>
<keyword evidence="3" id="KW-1185">Reference proteome</keyword>